<dbReference type="EMBL" id="JAMYWD010000008">
    <property type="protein sequence ID" value="KAJ4962746.1"/>
    <property type="molecule type" value="Genomic_DNA"/>
</dbReference>
<gene>
    <name evidence="1" type="ORF">NE237_022685</name>
</gene>
<keyword evidence="2" id="KW-1185">Reference proteome</keyword>
<sequence>MVGSEFKPSDYIWKELLCEDAVFHHQIDDDEDDFEFAIVDRDPDLSPFLADKIFNNSQIWSVFPIFNRVLLFVDGDECDSKPQYLTSLRFPIGKIMTEEPDNDNPPCSYSSKDELEGIPNEFTAFGIQNLSKHLQRLTEAEIVTVGGLELLVGRDNADGADDVHHPSTDIKYR</sequence>
<proteinExistence type="predicted"/>
<accession>A0A9Q0K4G0</accession>
<dbReference type="OrthoDB" id="1933664at2759"/>
<evidence type="ECO:0000313" key="2">
    <source>
        <dbReference type="Proteomes" id="UP001141806"/>
    </source>
</evidence>
<dbReference type="AlphaFoldDB" id="A0A9Q0K4G0"/>
<dbReference type="Proteomes" id="UP001141806">
    <property type="component" value="Unassembled WGS sequence"/>
</dbReference>
<name>A0A9Q0K4G0_9MAGN</name>
<organism evidence="1 2">
    <name type="scientific">Protea cynaroides</name>
    <dbReference type="NCBI Taxonomy" id="273540"/>
    <lineage>
        <taxon>Eukaryota</taxon>
        <taxon>Viridiplantae</taxon>
        <taxon>Streptophyta</taxon>
        <taxon>Embryophyta</taxon>
        <taxon>Tracheophyta</taxon>
        <taxon>Spermatophyta</taxon>
        <taxon>Magnoliopsida</taxon>
        <taxon>Proteales</taxon>
        <taxon>Proteaceae</taxon>
        <taxon>Protea</taxon>
    </lineage>
</organism>
<evidence type="ECO:0000313" key="1">
    <source>
        <dbReference type="EMBL" id="KAJ4962746.1"/>
    </source>
</evidence>
<protein>
    <submittedName>
        <fullName evidence="1">Uncharacterized protein</fullName>
    </submittedName>
</protein>
<reference evidence="1" key="1">
    <citation type="journal article" date="2023" name="Plant J.">
        <title>The genome of the king protea, Protea cynaroides.</title>
        <authorList>
            <person name="Chang J."/>
            <person name="Duong T.A."/>
            <person name="Schoeman C."/>
            <person name="Ma X."/>
            <person name="Roodt D."/>
            <person name="Barker N."/>
            <person name="Li Z."/>
            <person name="Van de Peer Y."/>
            <person name="Mizrachi E."/>
        </authorList>
    </citation>
    <scope>NUCLEOTIDE SEQUENCE</scope>
    <source>
        <tissue evidence="1">Young leaves</tissue>
    </source>
</reference>
<comment type="caution">
    <text evidence="1">The sequence shown here is derived from an EMBL/GenBank/DDBJ whole genome shotgun (WGS) entry which is preliminary data.</text>
</comment>